<proteinExistence type="predicted"/>
<feature type="domain" description="Phospholipase C/D" evidence="3">
    <location>
        <begin position="26"/>
        <end position="204"/>
    </location>
</feature>
<gene>
    <name evidence="4" type="ORF">FNT36_05870</name>
</gene>
<sequence length="433" mass="48790">MRPLRLLLLLMLLAPAAPAAAYSVLTHQSIIDSTWDKSLLPLLQRRYPGATPDQQTEAKSYAYGGAIIQDMGYYPLGASLFTNLTHYVRSGDFVRNLLLGARNRNEYAFALGALAHYASDNEGHPEATNLVLPNTYPEKKAEFGPVVTYEQAPINHTEVEFSFDVVQIAAGRYRSQEYHKYIGFRVEKVLLERAFRQTYGLELGQVLFNVDASIGAFRLAVNQLLPAAARAAWHNQRDAIRKASPTARRRDYVYHTNRRKFRREYGREYEWPGFGARLLSGILNILPKVGPLRAYTFRVPSTEDGARFHKSYGASLASFRALTVAQPTDTAAIAPKVPNTNLDTGKPTRPTDYILADVTYDELLRELHKRKFEHLTPALQQNIVAYFAAGPPPGAPPARYTKATEDEQKDSKKNRRRRREAQEALAELQGHKM</sequence>
<feature type="compositionally biased region" description="Low complexity" evidence="1">
    <location>
        <begin position="423"/>
        <end position="433"/>
    </location>
</feature>
<protein>
    <submittedName>
        <fullName evidence="4">Zinc dependent phospholipase C family protein</fullName>
    </submittedName>
</protein>
<name>A0A558C482_9BACT</name>
<keyword evidence="2" id="KW-0732">Signal</keyword>
<accession>A0A558C482</accession>
<feature type="signal peptide" evidence="2">
    <location>
        <begin position="1"/>
        <end position="21"/>
    </location>
</feature>
<comment type="caution">
    <text evidence="4">The sequence shown here is derived from an EMBL/GenBank/DDBJ whole genome shotgun (WGS) entry which is preliminary data.</text>
</comment>
<dbReference type="OrthoDB" id="8451635at2"/>
<dbReference type="AlphaFoldDB" id="A0A558C482"/>
<keyword evidence="5" id="KW-1185">Reference proteome</keyword>
<evidence type="ECO:0000313" key="4">
    <source>
        <dbReference type="EMBL" id="TVT43611.1"/>
    </source>
</evidence>
<dbReference type="Pfam" id="PF00882">
    <property type="entry name" value="Zn_dep_PLPC"/>
    <property type="match status" value="1"/>
</dbReference>
<feature type="chain" id="PRO_5021797976" evidence="2">
    <location>
        <begin position="22"/>
        <end position="433"/>
    </location>
</feature>
<dbReference type="Proteomes" id="UP000317624">
    <property type="component" value="Unassembled WGS sequence"/>
</dbReference>
<feature type="compositionally biased region" description="Basic and acidic residues" evidence="1">
    <location>
        <begin position="402"/>
        <end position="411"/>
    </location>
</feature>
<reference evidence="4 5" key="1">
    <citation type="submission" date="2019-07" db="EMBL/GenBank/DDBJ databases">
        <title>Hymenobacter sp. straun FUR1 Genome sequencing and assembly.</title>
        <authorList>
            <person name="Chhetri G."/>
        </authorList>
    </citation>
    <scope>NUCLEOTIDE SEQUENCE [LARGE SCALE GENOMIC DNA]</scope>
    <source>
        <strain evidence="4 5">Fur1</strain>
    </source>
</reference>
<evidence type="ECO:0000256" key="2">
    <source>
        <dbReference type="SAM" id="SignalP"/>
    </source>
</evidence>
<dbReference type="RefSeq" id="WP_144845277.1">
    <property type="nucleotide sequence ID" value="NZ_VMRJ01000001.1"/>
</dbReference>
<feature type="region of interest" description="Disordered" evidence="1">
    <location>
        <begin position="389"/>
        <end position="433"/>
    </location>
</feature>
<evidence type="ECO:0000256" key="1">
    <source>
        <dbReference type="SAM" id="MobiDB-lite"/>
    </source>
</evidence>
<evidence type="ECO:0000259" key="3">
    <source>
        <dbReference type="Pfam" id="PF00882"/>
    </source>
</evidence>
<evidence type="ECO:0000313" key="5">
    <source>
        <dbReference type="Proteomes" id="UP000317624"/>
    </source>
</evidence>
<dbReference type="InterPro" id="IPR029002">
    <property type="entry name" value="PLPC/GPLD1"/>
</dbReference>
<organism evidence="4 5">
    <name type="scientific">Hymenobacter setariae</name>
    <dbReference type="NCBI Taxonomy" id="2594794"/>
    <lineage>
        <taxon>Bacteria</taxon>
        <taxon>Pseudomonadati</taxon>
        <taxon>Bacteroidota</taxon>
        <taxon>Cytophagia</taxon>
        <taxon>Cytophagales</taxon>
        <taxon>Hymenobacteraceae</taxon>
        <taxon>Hymenobacter</taxon>
    </lineage>
</organism>
<dbReference type="EMBL" id="VMRJ01000001">
    <property type="protein sequence ID" value="TVT43611.1"/>
    <property type="molecule type" value="Genomic_DNA"/>
</dbReference>